<feature type="transmembrane region" description="Helical" evidence="1">
    <location>
        <begin position="46"/>
        <end position="64"/>
    </location>
</feature>
<dbReference type="Proteomes" id="UP000030595">
    <property type="component" value="Unassembled WGS sequence"/>
</dbReference>
<keyword evidence="1" id="KW-0472">Membrane</keyword>
<dbReference type="Pfam" id="PF19700">
    <property type="entry name" value="DUF6198"/>
    <property type="match status" value="1"/>
</dbReference>
<feature type="transmembrane region" description="Helical" evidence="1">
    <location>
        <begin position="145"/>
        <end position="164"/>
    </location>
</feature>
<dbReference type="PANTHER" id="PTHR40078:SF1">
    <property type="entry name" value="INTEGRAL MEMBRANE PROTEIN"/>
    <property type="match status" value="1"/>
</dbReference>
<dbReference type="EMBL" id="JPVQ01000033">
    <property type="protein sequence ID" value="KGR89819.1"/>
    <property type="molecule type" value="Genomic_DNA"/>
</dbReference>
<feature type="transmembrane region" description="Helical" evidence="1">
    <location>
        <begin position="71"/>
        <end position="95"/>
    </location>
</feature>
<protein>
    <recommendedName>
        <fullName evidence="4">YitT family protein</fullName>
    </recommendedName>
</protein>
<evidence type="ECO:0000313" key="3">
    <source>
        <dbReference type="Proteomes" id="UP000030595"/>
    </source>
</evidence>
<dbReference type="AlphaFoldDB" id="A0A0A3IYJ5"/>
<feature type="transmembrane region" description="Helical" evidence="1">
    <location>
        <begin position="170"/>
        <end position="190"/>
    </location>
</feature>
<feature type="transmembrane region" description="Helical" evidence="1">
    <location>
        <begin position="101"/>
        <end position="124"/>
    </location>
</feature>
<gene>
    <name evidence="2" type="ORF">CD30_15055</name>
</gene>
<keyword evidence="1" id="KW-0812">Transmembrane</keyword>
<evidence type="ECO:0000256" key="1">
    <source>
        <dbReference type="SAM" id="Phobius"/>
    </source>
</evidence>
<sequence length="206" mass="22899">MNIFVQYVIGIIILTLGIAFTIQSKFGASPYDALLVGLFNTIGLSVGSWEVIVALVILICNAILQKARPEILGLLTAIITGIGIDIWLFLIGTFFKPEQWYSELICFLIGLILIGLGTTIYLRAKFAPMPVDLLMLVIHDLTKLNLLWSRTIIYFVFLVLAFVFNGPIGIGTILTVLLGGTIINFFMTFFDKREMNLDIKSSTEND</sequence>
<proteinExistence type="predicted"/>
<keyword evidence="3" id="KW-1185">Reference proteome</keyword>
<evidence type="ECO:0008006" key="4">
    <source>
        <dbReference type="Google" id="ProtNLM"/>
    </source>
</evidence>
<dbReference type="OrthoDB" id="1902994at2"/>
<dbReference type="PANTHER" id="PTHR40078">
    <property type="entry name" value="INTEGRAL MEMBRANE PROTEIN-RELATED"/>
    <property type="match status" value="1"/>
</dbReference>
<reference evidence="2 3" key="1">
    <citation type="submission" date="2014-02" db="EMBL/GenBank/DDBJ databases">
        <title>Draft genome sequence of Lysinibacillus massiliensis CCUG 49529.</title>
        <authorList>
            <person name="Zhang F."/>
            <person name="Wang G."/>
            <person name="Zhang L."/>
        </authorList>
    </citation>
    <scope>NUCLEOTIDE SEQUENCE [LARGE SCALE GENOMIC DNA]</scope>
    <source>
        <strain evidence="2 3">CCUG 49529</strain>
    </source>
</reference>
<organism evidence="2 3">
    <name type="scientific">Ureibacillus massiliensis 4400831 = CIP 108448 = CCUG 49529</name>
    <dbReference type="NCBI Taxonomy" id="1211035"/>
    <lineage>
        <taxon>Bacteria</taxon>
        <taxon>Bacillati</taxon>
        <taxon>Bacillota</taxon>
        <taxon>Bacilli</taxon>
        <taxon>Bacillales</taxon>
        <taxon>Caryophanaceae</taxon>
        <taxon>Ureibacillus</taxon>
    </lineage>
</organism>
<name>A0A0A3IYJ5_9BACL</name>
<dbReference type="InterPro" id="IPR038750">
    <property type="entry name" value="YczE/YyaS-like"/>
</dbReference>
<comment type="caution">
    <text evidence="2">The sequence shown here is derived from an EMBL/GenBank/DDBJ whole genome shotgun (WGS) entry which is preliminary data.</text>
</comment>
<evidence type="ECO:0000313" key="2">
    <source>
        <dbReference type="EMBL" id="KGR89819.1"/>
    </source>
</evidence>
<dbReference type="eggNOG" id="COG2364">
    <property type="taxonomic scope" value="Bacteria"/>
</dbReference>
<feature type="transmembrane region" description="Helical" evidence="1">
    <location>
        <begin position="7"/>
        <end position="26"/>
    </location>
</feature>
<accession>A0A0A3IYJ5</accession>
<keyword evidence="1" id="KW-1133">Transmembrane helix</keyword>